<keyword evidence="2" id="KW-0143">Chaperone</keyword>
<keyword evidence="1" id="KW-0547">Nucleotide-binding</keyword>
<dbReference type="Proteomes" id="UP001295423">
    <property type="component" value="Unassembled WGS sequence"/>
</dbReference>
<keyword evidence="5" id="KW-1185">Reference proteome</keyword>
<evidence type="ECO:0000256" key="1">
    <source>
        <dbReference type="ARBA" id="ARBA00022741"/>
    </source>
</evidence>
<name>A0AAD2FZ44_9STRA</name>
<evidence type="ECO:0000313" key="4">
    <source>
        <dbReference type="EMBL" id="CAJ1957648.1"/>
    </source>
</evidence>
<dbReference type="SMART" id="SM00833">
    <property type="entry name" value="CobW_C"/>
    <property type="match status" value="1"/>
</dbReference>
<sequence>MNPTAKLIESTYSAVPLDEVLGTGLFSMSQAEKSEGWLKEARIGEHTPETEEYGIGSFTYRELKPFQPYKLHATLQAMIDKTEPPFDTSTVLRAKGFVWLASFHQIQGDLSLAGNHFSLLPGNPWWAEIDRQDWPENLARDIQQLWHEPYGDRQQEIVIIGQSLDMERITKALNECLLSDDEMEKGQEAWNTLFH</sequence>
<dbReference type="InterPro" id="IPR036627">
    <property type="entry name" value="CobW-likC_sf"/>
</dbReference>
<dbReference type="SUPFAM" id="SSF90002">
    <property type="entry name" value="Hypothetical protein YjiA, C-terminal domain"/>
    <property type="match status" value="1"/>
</dbReference>
<dbReference type="InterPro" id="IPR051927">
    <property type="entry name" value="Zn_Chap_cDPG_Synth"/>
</dbReference>
<dbReference type="PANTHER" id="PTHR43603">
    <property type="entry name" value="COBW DOMAIN-CONTAINING PROTEIN DDB_G0274527"/>
    <property type="match status" value="1"/>
</dbReference>
<dbReference type="EMBL" id="CAKOGP040001947">
    <property type="protein sequence ID" value="CAJ1957648.1"/>
    <property type="molecule type" value="Genomic_DNA"/>
</dbReference>
<gene>
    <name evidence="4" type="ORF">CYCCA115_LOCUS16815</name>
</gene>
<comment type="caution">
    <text evidence="4">The sequence shown here is derived from an EMBL/GenBank/DDBJ whole genome shotgun (WGS) entry which is preliminary data.</text>
</comment>
<dbReference type="Gene3D" id="3.30.1220.10">
    <property type="entry name" value="CobW-like, C-terminal domain"/>
    <property type="match status" value="1"/>
</dbReference>
<dbReference type="InterPro" id="IPR011629">
    <property type="entry name" value="CobW-like_C"/>
</dbReference>
<evidence type="ECO:0000313" key="5">
    <source>
        <dbReference type="Proteomes" id="UP001295423"/>
    </source>
</evidence>
<proteinExistence type="predicted"/>
<accession>A0AAD2FZ44</accession>
<dbReference type="PANTHER" id="PTHR43603:SF1">
    <property type="entry name" value="ZINC-REGULATED GTPASE METALLOPROTEIN ACTIVATOR 1"/>
    <property type="match status" value="1"/>
</dbReference>
<evidence type="ECO:0000256" key="2">
    <source>
        <dbReference type="ARBA" id="ARBA00023186"/>
    </source>
</evidence>
<dbReference type="GO" id="GO:0000166">
    <property type="term" value="F:nucleotide binding"/>
    <property type="evidence" value="ECO:0007669"/>
    <property type="project" value="UniProtKB-KW"/>
</dbReference>
<dbReference type="AlphaFoldDB" id="A0AAD2FZ44"/>
<feature type="domain" description="CobW C-terminal" evidence="3">
    <location>
        <begin position="55"/>
        <end position="177"/>
    </location>
</feature>
<organism evidence="4 5">
    <name type="scientific">Cylindrotheca closterium</name>
    <dbReference type="NCBI Taxonomy" id="2856"/>
    <lineage>
        <taxon>Eukaryota</taxon>
        <taxon>Sar</taxon>
        <taxon>Stramenopiles</taxon>
        <taxon>Ochrophyta</taxon>
        <taxon>Bacillariophyta</taxon>
        <taxon>Bacillariophyceae</taxon>
        <taxon>Bacillariophycidae</taxon>
        <taxon>Bacillariales</taxon>
        <taxon>Bacillariaceae</taxon>
        <taxon>Cylindrotheca</taxon>
    </lineage>
</organism>
<reference evidence="4" key="1">
    <citation type="submission" date="2023-08" db="EMBL/GenBank/DDBJ databases">
        <authorList>
            <person name="Audoor S."/>
            <person name="Bilcke G."/>
        </authorList>
    </citation>
    <scope>NUCLEOTIDE SEQUENCE</scope>
</reference>
<evidence type="ECO:0000259" key="3">
    <source>
        <dbReference type="SMART" id="SM00833"/>
    </source>
</evidence>
<protein>
    <recommendedName>
        <fullName evidence="3">CobW C-terminal domain-containing protein</fullName>
    </recommendedName>
</protein>
<dbReference type="Pfam" id="PF07683">
    <property type="entry name" value="CobW_C"/>
    <property type="match status" value="1"/>
</dbReference>